<protein>
    <recommendedName>
        <fullName evidence="5">ZP domain-containing protein</fullName>
    </recommendedName>
</protein>
<dbReference type="PANTHER" id="PTHR39959">
    <property type="entry name" value="RE44287P-RELATED"/>
    <property type="match status" value="1"/>
</dbReference>
<feature type="chain" id="PRO_5040178650" description="ZP domain-containing protein" evidence="2">
    <location>
        <begin position="16"/>
        <end position="439"/>
    </location>
</feature>
<dbReference type="AlphaFoldDB" id="A0A9P0B8K3"/>
<keyword evidence="2" id="KW-0732">Signal</keyword>
<evidence type="ECO:0000313" key="3">
    <source>
        <dbReference type="EMBL" id="CAH0557583.1"/>
    </source>
</evidence>
<dbReference type="EMBL" id="OV121136">
    <property type="protein sequence ID" value="CAH0557583.1"/>
    <property type="molecule type" value="Genomic_DNA"/>
</dbReference>
<dbReference type="OrthoDB" id="6757328at2759"/>
<keyword evidence="4" id="KW-1185">Reference proteome</keyword>
<name>A0A9P0B8K3_BRAAE</name>
<dbReference type="PANTHER" id="PTHR39959:SF2">
    <property type="entry name" value="RE44287P"/>
    <property type="match status" value="1"/>
</dbReference>
<gene>
    <name evidence="3" type="ORF">MELIAE_LOCUS8273</name>
</gene>
<proteinExistence type="predicted"/>
<evidence type="ECO:0000313" key="4">
    <source>
        <dbReference type="Proteomes" id="UP001154078"/>
    </source>
</evidence>
<evidence type="ECO:0008006" key="5">
    <source>
        <dbReference type="Google" id="ProtNLM"/>
    </source>
</evidence>
<sequence length="439" mass="48811">MLLLRFIFVFGLVYCDVSHVGYNYPPVQFDETTTVGYVYLPPQIPSLVPTYLPPPPDIFNDDDTIVVQPPTLYGPPGPQVKVQNMSCEVDTKFQSMIHISGRLAGLPPLIAEDGADNCVQHIQGTNNFYIDLTSAKKMQECGVATCEKGKMCVHLRMPTVRHLKLPEDNLVTLQCAPQENVAVHTKHIRLGSNIVSKNGRGRSVNNNIIASGGSQRNFETKISLFRKSLGSDNFNQLVLPGSAVHLGEDLVLRVAVQDGDGWHYSRMGSVLIRSASSPKSINLLDGNGCLIPTMKNVCPNQPSQLSNLVTVLPFRAFLFQGVSKDDVMLLSVNMFGCVKRQDCFQGGFCENPIKSGSRFRRGVIKNETNLINKVMEKDIENWETQFEFRVSSEPESTEENVVKNIFSSEFIVLTSLLSMLVLVIFIVYVGRRVLNLIKK</sequence>
<evidence type="ECO:0000256" key="2">
    <source>
        <dbReference type="SAM" id="SignalP"/>
    </source>
</evidence>
<organism evidence="3 4">
    <name type="scientific">Brassicogethes aeneus</name>
    <name type="common">Rape pollen beetle</name>
    <name type="synonym">Meligethes aeneus</name>
    <dbReference type="NCBI Taxonomy" id="1431903"/>
    <lineage>
        <taxon>Eukaryota</taxon>
        <taxon>Metazoa</taxon>
        <taxon>Ecdysozoa</taxon>
        <taxon>Arthropoda</taxon>
        <taxon>Hexapoda</taxon>
        <taxon>Insecta</taxon>
        <taxon>Pterygota</taxon>
        <taxon>Neoptera</taxon>
        <taxon>Endopterygota</taxon>
        <taxon>Coleoptera</taxon>
        <taxon>Polyphaga</taxon>
        <taxon>Cucujiformia</taxon>
        <taxon>Nitidulidae</taxon>
        <taxon>Meligethinae</taxon>
        <taxon>Brassicogethes</taxon>
    </lineage>
</organism>
<keyword evidence="1" id="KW-0812">Transmembrane</keyword>
<keyword evidence="1" id="KW-0472">Membrane</keyword>
<reference evidence="3" key="1">
    <citation type="submission" date="2021-12" db="EMBL/GenBank/DDBJ databases">
        <authorList>
            <person name="King R."/>
        </authorList>
    </citation>
    <scope>NUCLEOTIDE SEQUENCE</scope>
</reference>
<feature type="transmembrane region" description="Helical" evidence="1">
    <location>
        <begin position="410"/>
        <end position="430"/>
    </location>
</feature>
<keyword evidence="1" id="KW-1133">Transmembrane helix</keyword>
<evidence type="ECO:0000256" key="1">
    <source>
        <dbReference type="SAM" id="Phobius"/>
    </source>
</evidence>
<accession>A0A9P0B8K3</accession>
<dbReference type="Proteomes" id="UP001154078">
    <property type="component" value="Chromosome 5"/>
</dbReference>
<feature type="signal peptide" evidence="2">
    <location>
        <begin position="1"/>
        <end position="15"/>
    </location>
</feature>